<dbReference type="RefSeq" id="WP_054665486.1">
    <property type="nucleotide sequence ID" value="NZ_AYZJ01000059.1"/>
</dbReference>
<dbReference type="PATRIC" id="fig|1423730.4.peg.2493"/>
<keyword evidence="2" id="KW-1185">Reference proteome</keyword>
<sequence length="196" mass="21218">MEKVKEALTQPAIRTLPKDGIAALNGRTLFTTQLINGDVSLPARGSFTSVIGALSTGITLAVEGNQITIKGNGKPWMTLAPTTVDVFLARIKAQEYSFSQTAPIYLTFLHLVGADFDFYTRVSGGRAGKYLIEHPQQLPVHDVLGIKEIDNGDTEPELAKAINDYGYEKLVKGTEVAFLAEDNIAGAYQLRAVTPH</sequence>
<name>A0A0R2EY29_9LACO</name>
<dbReference type="AlphaFoldDB" id="A0A0R2EY29"/>
<dbReference type="OrthoDB" id="2329732at2"/>
<evidence type="ECO:0000313" key="1">
    <source>
        <dbReference type="EMBL" id="KRN21233.1"/>
    </source>
</evidence>
<gene>
    <name evidence="1" type="ORF">FC75_GL002398</name>
</gene>
<dbReference type="Proteomes" id="UP000050865">
    <property type="component" value="Unassembled WGS sequence"/>
</dbReference>
<protein>
    <submittedName>
        <fullName evidence="1">Uncharacterized protein</fullName>
    </submittedName>
</protein>
<evidence type="ECO:0000313" key="2">
    <source>
        <dbReference type="Proteomes" id="UP000050865"/>
    </source>
</evidence>
<reference evidence="1 2" key="1">
    <citation type="journal article" date="2015" name="Genome Announc.">
        <title>Expanding the biotechnology potential of lactobacilli through comparative genomics of 213 strains and associated genera.</title>
        <authorList>
            <person name="Sun Z."/>
            <person name="Harris H.M."/>
            <person name="McCann A."/>
            <person name="Guo C."/>
            <person name="Argimon S."/>
            <person name="Zhang W."/>
            <person name="Yang X."/>
            <person name="Jeffery I.B."/>
            <person name="Cooney J.C."/>
            <person name="Kagawa T.F."/>
            <person name="Liu W."/>
            <person name="Song Y."/>
            <person name="Salvetti E."/>
            <person name="Wrobel A."/>
            <person name="Rasinkangas P."/>
            <person name="Parkhill J."/>
            <person name="Rea M.C."/>
            <person name="O'Sullivan O."/>
            <person name="Ritari J."/>
            <person name="Douillard F.P."/>
            <person name="Paul Ross R."/>
            <person name="Yang R."/>
            <person name="Briner A.E."/>
            <person name="Felis G.E."/>
            <person name="de Vos W.M."/>
            <person name="Barrangou R."/>
            <person name="Klaenhammer T.R."/>
            <person name="Caufield P.W."/>
            <person name="Cui Y."/>
            <person name="Zhang H."/>
            <person name="O'Toole P.W."/>
        </authorList>
    </citation>
    <scope>NUCLEOTIDE SEQUENCE [LARGE SCALE GENOMIC DNA]</scope>
    <source>
        <strain evidence="1 2">DSM 22697</strain>
    </source>
</reference>
<organism evidence="1 2">
    <name type="scientific">Lacticaseibacillus camelliae DSM 22697 = JCM 13995</name>
    <dbReference type="NCBI Taxonomy" id="1423730"/>
    <lineage>
        <taxon>Bacteria</taxon>
        <taxon>Bacillati</taxon>
        <taxon>Bacillota</taxon>
        <taxon>Bacilli</taxon>
        <taxon>Lactobacillales</taxon>
        <taxon>Lactobacillaceae</taxon>
        <taxon>Lacticaseibacillus</taxon>
    </lineage>
</organism>
<dbReference type="EMBL" id="AYZJ01000059">
    <property type="protein sequence ID" value="KRN21233.1"/>
    <property type="molecule type" value="Genomic_DNA"/>
</dbReference>
<comment type="caution">
    <text evidence="1">The sequence shown here is derived from an EMBL/GenBank/DDBJ whole genome shotgun (WGS) entry which is preliminary data.</text>
</comment>
<accession>A0A0R2EY29</accession>
<proteinExistence type="predicted"/>